<keyword evidence="1" id="KW-1133">Transmembrane helix</keyword>
<reference evidence="3" key="3">
    <citation type="submission" date="2025-08" db="UniProtKB">
        <authorList>
            <consortium name="RefSeq"/>
        </authorList>
    </citation>
    <scope>IDENTIFICATION</scope>
    <source>
        <strain evidence="3">NI907</strain>
    </source>
</reference>
<accession>A0A6P8B9I6</accession>
<reference evidence="3" key="2">
    <citation type="submission" date="2019-10" db="EMBL/GenBank/DDBJ databases">
        <authorList>
            <consortium name="NCBI Genome Project"/>
        </authorList>
    </citation>
    <scope>NUCLEOTIDE SEQUENCE</scope>
    <source>
        <strain evidence="3">NI907</strain>
    </source>
</reference>
<dbReference type="AlphaFoldDB" id="A0A6P8B9I6"/>
<evidence type="ECO:0000313" key="3">
    <source>
        <dbReference type="RefSeq" id="XP_030983842.1"/>
    </source>
</evidence>
<dbReference type="GeneID" id="41957737"/>
<protein>
    <submittedName>
        <fullName evidence="3">Uncharacterized protein</fullName>
    </submittedName>
</protein>
<keyword evidence="1" id="KW-0472">Membrane</keyword>
<dbReference type="Proteomes" id="UP000515153">
    <property type="component" value="Unplaced"/>
</dbReference>
<name>A0A6P8B9I6_PYRGI</name>
<keyword evidence="1" id="KW-0812">Transmembrane</keyword>
<feature type="transmembrane region" description="Helical" evidence="1">
    <location>
        <begin position="69"/>
        <end position="90"/>
    </location>
</feature>
<dbReference type="RefSeq" id="XP_030983842.1">
    <property type="nucleotide sequence ID" value="XM_031122826.1"/>
</dbReference>
<proteinExistence type="predicted"/>
<evidence type="ECO:0000313" key="2">
    <source>
        <dbReference type="Proteomes" id="UP000515153"/>
    </source>
</evidence>
<evidence type="ECO:0000256" key="1">
    <source>
        <dbReference type="SAM" id="Phobius"/>
    </source>
</evidence>
<sequence>MSLRTRCQIFSFSEKMISSSDNHESKFADASAILLFYPRPRCPDLPTTYAPRHIAYSGNPGFGLDRKDYLGYLILLGGALIWWVSALTMCQKQQLTKHGS</sequence>
<keyword evidence="2" id="KW-1185">Reference proteome</keyword>
<gene>
    <name evidence="3" type="ORF">PgNI_02769</name>
</gene>
<dbReference type="KEGG" id="pgri:PgNI_02769"/>
<organism evidence="2 3">
    <name type="scientific">Pyricularia grisea</name>
    <name type="common">Crabgrass-specific blast fungus</name>
    <name type="synonym">Magnaporthe grisea</name>
    <dbReference type="NCBI Taxonomy" id="148305"/>
    <lineage>
        <taxon>Eukaryota</taxon>
        <taxon>Fungi</taxon>
        <taxon>Dikarya</taxon>
        <taxon>Ascomycota</taxon>
        <taxon>Pezizomycotina</taxon>
        <taxon>Sordariomycetes</taxon>
        <taxon>Sordariomycetidae</taxon>
        <taxon>Magnaporthales</taxon>
        <taxon>Pyriculariaceae</taxon>
        <taxon>Pyricularia</taxon>
    </lineage>
</organism>
<reference evidence="3" key="1">
    <citation type="journal article" date="2019" name="Mol. Biol. Evol.">
        <title>Blast fungal genomes show frequent chromosomal changes, gene gains and losses, and effector gene turnover.</title>
        <authorList>
            <person name="Gomez Luciano L.B."/>
            <person name="Jason Tsai I."/>
            <person name="Chuma I."/>
            <person name="Tosa Y."/>
            <person name="Chen Y.H."/>
            <person name="Li J.Y."/>
            <person name="Li M.Y."/>
            <person name="Jade Lu M.Y."/>
            <person name="Nakayashiki H."/>
            <person name="Li W.H."/>
        </authorList>
    </citation>
    <scope>NUCLEOTIDE SEQUENCE</scope>
    <source>
        <strain evidence="3">NI907</strain>
    </source>
</reference>